<organism evidence="1 2">
    <name type="scientific">Aphis craccivora</name>
    <name type="common">Cowpea aphid</name>
    <dbReference type="NCBI Taxonomy" id="307492"/>
    <lineage>
        <taxon>Eukaryota</taxon>
        <taxon>Metazoa</taxon>
        <taxon>Ecdysozoa</taxon>
        <taxon>Arthropoda</taxon>
        <taxon>Hexapoda</taxon>
        <taxon>Insecta</taxon>
        <taxon>Pterygota</taxon>
        <taxon>Neoptera</taxon>
        <taxon>Paraneoptera</taxon>
        <taxon>Hemiptera</taxon>
        <taxon>Sternorrhyncha</taxon>
        <taxon>Aphidomorpha</taxon>
        <taxon>Aphidoidea</taxon>
        <taxon>Aphididae</taxon>
        <taxon>Aphidini</taxon>
        <taxon>Aphis</taxon>
        <taxon>Aphis</taxon>
    </lineage>
</organism>
<dbReference type="AlphaFoldDB" id="A0A6G0VPZ1"/>
<accession>A0A6G0VPZ1</accession>
<keyword evidence="2" id="KW-1185">Reference proteome</keyword>
<evidence type="ECO:0000313" key="1">
    <source>
        <dbReference type="EMBL" id="KAF0701764.1"/>
    </source>
</evidence>
<dbReference type="OrthoDB" id="10282149at2759"/>
<protein>
    <submittedName>
        <fullName evidence="1">Uncharacterized protein</fullName>
    </submittedName>
</protein>
<name>A0A6G0VPZ1_APHCR</name>
<evidence type="ECO:0000313" key="2">
    <source>
        <dbReference type="Proteomes" id="UP000478052"/>
    </source>
</evidence>
<feature type="non-terminal residue" evidence="1">
    <location>
        <position position="145"/>
    </location>
</feature>
<dbReference type="EMBL" id="VUJU01014592">
    <property type="protein sequence ID" value="KAF0701764.1"/>
    <property type="molecule type" value="Genomic_DNA"/>
</dbReference>
<sequence length="145" mass="16840">MSEMEENCNLDDPCPQVNISLPWPVYNSHFKVNKILNDNDYDLHKTFEVSYNHCMTRKTLTADSRSMSNLRKHLKLKHSHVKTVKTLLMSNMNVSINCIRKEIDSTDQHDTSIESNVKKIKFNTTQTSLKSFIRSKDNHISIVSQ</sequence>
<proteinExistence type="predicted"/>
<comment type="caution">
    <text evidence="1">The sequence shown here is derived from an EMBL/GenBank/DDBJ whole genome shotgun (WGS) entry which is preliminary data.</text>
</comment>
<gene>
    <name evidence="1" type="ORF">FWK35_00037762</name>
</gene>
<dbReference type="Proteomes" id="UP000478052">
    <property type="component" value="Unassembled WGS sequence"/>
</dbReference>
<reference evidence="1 2" key="1">
    <citation type="submission" date="2019-08" db="EMBL/GenBank/DDBJ databases">
        <title>Whole genome of Aphis craccivora.</title>
        <authorList>
            <person name="Voronova N.V."/>
            <person name="Shulinski R.S."/>
            <person name="Bandarenka Y.V."/>
            <person name="Zhorov D.G."/>
            <person name="Warner D."/>
        </authorList>
    </citation>
    <scope>NUCLEOTIDE SEQUENCE [LARGE SCALE GENOMIC DNA]</scope>
    <source>
        <strain evidence="1">180601</strain>
        <tissue evidence="1">Whole Body</tissue>
    </source>
</reference>